<dbReference type="AlphaFoldDB" id="A0A0N4Y7N5"/>
<dbReference type="PROSITE" id="PS51864">
    <property type="entry name" value="ASTACIN"/>
    <property type="match status" value="1"/>
</dbReference>
<dbReference type="EC" id="3.4.24.-" evidence="3"/>
<feature type="binding site" evidence="2">
    <location>
        <position position="181"/>
    </location>
    <ligand>
        <name>Zn(2+)</name>
        <dbReference type="ChEBI" id="CHEBI:29105"/>
        <note>catalytic</note>
    </ligand>
</feature>
<keyword evidence="2 3" id="KW-0645">Protease</keyword>
<reference evidence="5 6" key="2">
    <citation type="submission" date="2018-11" db="EMBL/GenBank/DDBJ databases">
        <authorList>
            <consortium name="Pathogen Informatics"/>
        </authorList>
    </citation>
    <scope>NUCLEOTIDE SEQUENCE [LARGE SCALE GENOMIC DNA]</scope>
</reference>
<keyword evidence="6" id="KW-1185">Reference proteome</keyword>
<evidence type="ECO:0000256" key="2">
    <source>
        <dbReference type="PROSITE-ProRule" id="PRU01211"/>
    </source>
</evidence>
<keyword evidence="2 3" id="KW-0479">Metal-binding</keyword>
<evidence type="ECO:0000313" key="6">
    <source>
        <dbReference type="Proteomes" id="UP000271162"/>
    </source>
</evidence>
<dbReference type="GO" id="GO:0006508">
    <property type="term" value="P:proteolysis"/>
    <property type="evidence" value="ECO:0007669"/>
    <property type="project" value="UniProtKB-KW"/>
</dbReference>
<feature type="signal peptide" evidence="3">
    <location>
        <begin position="1"/>
        <end position="19"/>
    </location>
</feature>
<dbReference type="GO" id="GO:0008270">
    <property type="term" value="F:zinc ion binding"/>
    <property type="evidence" value="ECO:0007669"/>
    <property type="project" value="UniProtKB-UniRule"/>
</dbReference>
<comment type="caution">
    <text evidence="2">Lacks conserved residue(s) required for the propagation of feature annotation.</text>
</comment>
<dbReference type="InterPro" id="IPR024079">
    <property type="entry name" value="MetalloPept_cat_dom_sf"/>
</dbReference>
<dbReference type="Gene3D" id="3.40.390.10">
    <property type="entry name" value="Collagenase (Catalytic Domain)"/>
    <property type="match status" value="1"/>
</dbReference>
<dbReference type="PANTHER" id="PTHR10127:SF899">
    <property type="entry name" value="ASTACIN-LIKE METALLOENDOPEPTIDASE-RELATED"/>
    <property type="match status" value="1"/>
</dbReference>
<keyword evidence="3" id="KW-0732">Signal</keyword>
<dbReference type="InterPro" id="IPR034035">
    <property type="entry name" value="Astacin-like_dom"/>
</dbReference>
<feature type="active site" evidence="2">
    <location>
        <position position="178"/>
    </location>
</feature>
<gene>
    <name evidence="5" type="ORF">NBR_LOCUS12179</name>
</gene>
<dbReference type="Proteomes" id="UP000271162">
    <property type="component" value="Unassembled WGS sequence"/>
</dbReference>
<evidence type="ECO:0000313" key="7">
    <source>
        <dbReference type="WBParaSite" id="NBR_0001217801-mRNA-1"/>
    </source>
</evidence>
<evidence type="ECO:0000256" key="3">
    <source>
        <dbReference type="RuleBase" id="RU361183"/>
    </source>
</evidence>
<feature type="chain" id="PRO_5043073261" description="Metalloendopeptidase" evidence="3">
    <location>
        <begin position="20"/>
        <end position="285"/>
    </location>
</feature>
<dbReference type="PRINTS" id="PR00480">
    <property type="entry name" value="ASTACIN"/>
</dbReference>
<dbReference type="EMBL" id="UYSL01020690">
    <property type="protein sequence ID" value="VDL75768.1"/>
    <property type="molecule type" value="Genomic_DNA"/>
</dbReference>
<accession>A0A0N4Y7N5</accession>
<feature type="binding site" evidence="2">
    <location>
        <position position="177"/>
    </location>
    <ligand>
        <name>Zn(2+)</name>
        <dbReference type="ChEBI" id="CHEBI:29105"/>
        <note>catalytic</note>
    </ligand>
</feature>
<organism evidence="7">
    <name type="scientific">Nippostrongylus brasiliensis</name>
    <name type="common">Rat hookworm</name>
    <dbReference type="NCBI Taxonomy" id="27835"/>
    <lineage>
        <taxon>Eukaryota</taxon>
        <taxon>Metazoa</taxon>
        <taxon>Ecdysozoa</taxon>
        <taxon>Nematoda</taxon>
        <taxon>Chromadorea</taxon>
        <taxon>Rhabditida</taxon>
        <taxon>Rhabditina</taxon>
        <taxon>Rhabditomorpha</taxon>
        <taxon>Strongyloidea</taxon>
        <taxon>Heligmosomidae</taxon>
        <taxon>Nippostrongylus</taxon>
    </lineage>
</organism>
<evidence type="ECO:0000256" key="1">
    <source>
        <dbReference type="ARBA" id="ARBA00023157"/>
    </source>
</evidence>
<comment type="cofactor">
    <cofactor evidence="2 3">
        <name>Zn(2+)</name>
        <dbReference type="ChEBI" id="CHEBI:29105"/>
    </cofactor>
    <text evidence="2 3">Binds 1 zinc ion per subunit.</text>
</comment>
<proteinExistence type="predicted"/>
<keyword evidence="2 3" id="KW-0378">Hydrolase</keyword>
<dbReference type="OMA" id="RDIVIHE"/>
<dbReference type="CDD" id="cd04280">
    <property type="entry name" value="ZnMc_astacin_like"/>
    <property type="match status" value="1"/>
</dbReference>
<protein>
    <recommendedName>
        <fullName evidence="3">Metalloendopeptidase</fullName>
        <ecNumber evidence="3">3.4.24.-</ecNumber>
    </recommendedName>
</protein>
<keyword evidence="1" id="KW-1015">Disulfide bond</keyword>
<dbReference type="InterPro" id="IPR001506">
    <property type="entry name" value="Peptidase_M12A"/>
</dbReference>
<name>A0A0N4Y7N5_NIPBR</name>
<reference evidence="7" key="1">
    <citation type="submission" date="2017-02" db="UniProtKB">
        <authorList>
            <consortium name="WormBaseParasite"/>
        </authorList>
    </citation>
    <scope>IDENTIFICATION</scope>
</reference>
<dbReference type="WBParaSite" id="NBR_0001217801-mRNA-1">
    <property type="protein sequence ID" value="NBR_0001217801-mRNA-1"/>
    <property type="gene ID" value="NBR_0001217801"/>
</dbReference>
<keyword evidence="2 3" id="KW-0862">Zinc</keyword>
<keyword evidence="2 3" id="KW-0482">Metalloprotease</keyword>
<feature type="domain" description="Peptidase M12A" evidence="4">
    <location>
        <begin position="49"/>
        <end position="280"/>
    </location>
</feature>
<feature type="binding site" evidence="2">
    <location>
        <position position="187"/>
    </location>
    <ligand>
        <name>Zn(2+)</name>
        <dbReference type="ChEBI" id="CHEBI:29105"/>
        <note>catalytic</note>
    </ligand>
</feature>
<dbReference type="InterPro" id="IPR006026">
    <property type="entry name" value="Peptidase_Metallo"/>
</dbReference>
<dbReference type="GO" id="GO:0004222">
    <property type="term" value="F:metalloendopeptidase activity"/>
    <property type="evidence" value="ECO:0007669"/>
    <property type="project" value="UniProtKB-UniRule"/>
</dbReference>
<dbReference type="SMART" id="SM00235">
    <property type="entry name" value="ZnMc"/>
    <property type="match status" value="1"/>
</dbReference>
<dbReference type="STRING" id="27835.A0A0N4Y7N5"/>
<dbReference type="Pfam" id="PF01400">
    <property type="entry name" value="Astacin"/>
    <property type="match status" value="2"/>
</dbReference>
<dbReference type="SUPFAM" id="SSF55486">
    <property type="entry name" value="Metalloproteases ('zincins'), catalytic domain"/>
    <property type="match status" value="1"/>
</dbReference>
<dbReference type="PANTHER" id="PTHR10127">
    <property type="entry name" value="DISCOIDIN, CUB, EGF, LAMININ , AND ZINC METALLOPROTEASE DOMAIN CONTAINING"/>
    <property type="match status" value="1"/>
</dbReference>
<evidence type="ECO:0000259" key="4">
    <source>
        <dbReference type="PROSITE" id="PS51864"/>
    </source>
</evidence>
<evidence type="ECO:0000313" key="5">
    <source>
        <dbReference type="EMBL" id="VDL75768.1"/>
    </source>
</evidence>
<sequence length="285" mass="32592">MKIVLLSLGVVLIAGVLQPNVHEVFRRGVKWDGAPSHQEATEIAPRKKRAVTIKEHEIKFHERDRDGNVIVPYNISDEFYNVEVRIIEKVLEDIEKNTCIRFERRSPSSERGSPLIQFETSSSGGCSNGQIRHKVKTIEILLKDGVEKKTVRTDDILVSNVIMLGRDGCINNQTIYHEILHSLGVYHEQMRPDRDEYVTIHHDNIMKGKEKQFEKLLDDDVETHGTPYDFYSVMHYAKNEGGINGANVIETHPYFQDKIGIGQAPSELDYLGLCRLYKCKACMGW</sequence>